<evidence type="ECO:0000313" key="3">
    <source>
        <dbReference type="Proteomes" id="UP000250369"/>
    </source>
</evidence>
<dbReference type="InterPro" id="IPR041401">
    <property type="entry name" value="TseB-like_dom"/>
</dbReference>
<evidence type="ECO:0000259" key="1">
    <source>
        <dbReference type="Pfam" id="PF17881"/>
    </source>
</evidence>
<dbReference type="SUPFAM" id="SSF54403">
    <property type="entry name" value="Cystatin/monellin"/>
    <property type="match status" value="2"/>
</dbReference>
<dbReference type="EMBL" id="QMFB01000016">
    <property type="protein sequence ID" value="RAV18481.1"/>
    <property type="molecule type" value="Genomic_DNA"/>
</dbReference>
<dbReference type="Proteomes" id="UP000250369">
    <property type="component" value="Unassembled WGS sequence"/>
</dbReference>
<dbReference type="InterPro" id="IPR046350">
    <property type="entry name" value="Cystatin_sf"/>
</dbReference>
<comment type="caution">
    <text evidence="2">The sequence shown here is derived from an EMBL/GenBank/DDBJ whole genome shotgun (WGS) entry which is preliminary data.</text>
</comment>
<dbReference type="RefSeq" id="WP_113033613.1">
    <property type="nucleotide sequence ID" value="NZ_QMFB01000016.1"/>
</dbReference>
<reference evidence="2 3" key="1">
    <citation type="journal article" date="2009" name="Int. J. Syst. Evol. Microbiol.">
        <title>Paenibacillus contaminans sp. nov., isolated from a contaminated laboratory plate.</title>
        <authorList>
            <person name="Chou J.H."/>
            <person name="Lee J.H."/>
            <person name="Lin M.C."/>
            <person name="Chang P.S."/>
            <person name="Arun A.B."/>
            <person name="Young C.C."/>
            <person name="Chen W.M."/>
        </authorList>
    </citation>
    <scope>NUCLEOTIDE SEQUENCE [LARGE SCALE GENOMIC DNA]</scope>
    <source>
        <strain evidence="2 3">CKOBP-6</strain>
    </source>
</reference>
<gene>
    <name evidence="2" type="ORF">DQG23_24570</name>
</gene>
<proteinExistence type="predicted"/>
<dbReference type="OrthoDB" id="2678417at2"/>
<organism evidence="2 3">
    <name type="scientific">Paenibacillus contaminans</name>
    <dbReference type="NCBI Taxonomy" id="450362"/>
    <lineage>
        <taxon>Bacteria</taxon>
        <taxon>Bacillati</taxon>
        <taxon>Bacillota</taxon>
        <taxon>Bacilli</taxon>
        <taxon>Bacillales</taxon>
        <taxon>Paenibacillaceae</taxon>
        <taxon>Paenibacillus</taxon>
    </lineage>
</organism>
<dbReference type="AlphaFoldDB" id="A0A329MET5"/>
<name>A0A329MET5_9BACL</name>
<accession>A0A329MET5</accession>
<keyword evidence="3" id="KW-1185">Reference proteome</keyword>
<dbReference type="Pfam" id="PF17881">
    <property type="entry name" value="TseB"/>
    <property type="match status" value="1"/>
</dbReference>
<evidence type="ECO:0000313" key="2">
    <source>
        <dbReference type="EMBL" id="RAV18481.1"/>
    </source>
</evidence>
<sequence length="163" mass="18801">MRRRTKITIGSVVAAALLLYGGAAWYQNVQAGEWERENEAVNIAYEQTILAKATRTEQFVGDRPYTIVHGQDKVGQEVIVWVSETEVHSEYTANGVTKEDIQKALESKDSTIEMLRISPGKLDSDFVWEAFYKKEEDGKTHYFYDFYRFRDGAFIDTWKLSLK</sequence>
<dbReference type="Gene3D" id="3.10.450.40">
    <property type="match status" value="1"/>
</dbReference>
<protein>
    <recommendedName>
        <fullName evidence="1">Cell wall elongation regulator TseB-like domain-containing protein</fullName>
    </recommendedName>
</protein>
<feature type="domain" description="Cell wall elongation regulator TseB-like" evidence="1">
    <location>
        <begin position="39"/>
        <end position="83"/>
    </location>
</feature>